<accession>I4YIW3</accession>
<feature type="signal peptide" evidence="1">
    <location>
        <begin position="1"/>
        <end position="20"/>
    </location>
</feature>
<keyword evidence="3" id="KW-1185">Reference proteome</keyword>
<dbReference type="EMBL" id="JH668223">
    <property type="protein sequence ID" value="EIM23905.1"/>
    <property type="molecule type" value="Genomic_DNA"/>
</dbReference>
<evidence type="ECO:0008006" key="4">
    <source>
        <dbReference type="Google" id="ProtNLM"/>
    </source>
</evidence>
<dbReference type="Proteomes" id="UP000005242">
    <property type="component" value="Unassembled WGS sequence"/>
</dbReference>
<reference evidence="2 3" key="1">
    <citation type="journal article" date="2012" name="Fungal Genet. Biol.">
        <title>The genome of the xerotolerant mold Wallemia sebi reveals adaptations to osmotic stress and suggests cryptic sexual reproduction.</title>
        <authorList>
            <person name="Padamsee M."/>
            <person name="Kumar T.K.A."/>
            <person name="Riley R."/>
            <person name="Binder M."/>
            <person name="Boyd A."/>
            <person name="Calvo A.M."/>
            <person name="Furukawa K."/>
            <person name="Hesse C."/>
            <person name="Hohmann S."/>
            <person name="James T.Y."/>
            <person name="LaButti K."/>
            <person name="Lapidus A."/>
            <person name="Lindquist E."/>
            <person name="Lucas S."/>
            <person name="Miller K."/>
            <person name="Shantappa S."/>
            <person name="Grigoriev I.V."/>
            <person name="Hibbett D.S."/>
            <person name="McLaughlin D.J."/>
            <person name="Spatafora J.W."/>
            <person name="Aime M.C."/>
        </authorList>
    </citation>
    <scope>NUCLEOTIDE SEQUENCE [LARGE SCALE GENOMIC DNA]</scope>
    <source>
        <strain evidence="3">ATCC MYA-4683 / CBS 633.66</strain>
    </source>
</reference>
<dbReference type="AlphaFoldDB" id="I4YIW3"/>
<evidence type="ECO:0000256" key="1">
    <source>
        <dbReference type="SAM" id="SignalP"/>
    </source>
</evidence>
<dbReference type="KEGG" id="wse:WALSEDRAFT_61735"/>
<dbReference type="RefSeq" id="XP_006955747.1">
    <property type="nucleotide sequence ID" value="XM_006955685.1"/>
</dbReference>
<dbReference type="InParanoid" id="I4YIW3"/>
<dbReference type="GeneID" id="18474676"/>
<evidence type="ECO:0000313" key="3">
    <source>
        <dbReference type="Proteomes" id="UP000005242"/>
    </source>
</evidence>
<feature type="chain" id="PRO_5003698982" description="C3H1-type domain-containing protein" evidence="1">
    <location>
        <begin position="21"/>
        <end position="144"/>
    </location>
</feature>
<protein>
    <recommendedName>
        <fullName evidence="4">C3H1-type domain-containing protein</fullName>
    </recommendedName>
</protein>
<evidence type="ECO:0000313" key="2">
    <source>
        <dbReference type="EMBL" id="EIM23905.1"/>
    </source>
</evidence>
<gene>
    <name evidence="2" type="ORF">WALSEDRAFT_61735</name>
</gene>
<keyword evidence="1" id="KW-0732">Signal</keyword>
<proteinExistence type="predicted"/>
<sequence length="144" mass="15760">MTPIRKTLAFLAITTTSVLASDIHPAPEVCCDSKFYTSASEAKQLVKDLRAGKVDGDHHWFENGDTIWESNGGTFSGTGRADRLQAIIDKCTSDDGKSVAGHDCLYDLNASSNSMCLYKGPQSGCHYGDNCLDLHFNKSKCLYW</sequence>
<organism evidence="2 3">
    <name type="scientific">Wallemia mellicola (strain ATCC MYA-4683 / CBS 633.66)</name>
    <name type="common">Wallemia sebi (CBS 633.66)</name>
    <dbReference type="NCBI Taxonomy" id="671144"/>
    <lineage>
        <taxon>Eukaryota</taxon>
        <taxon>Fungi</taxon>
        <taxon>Dikarya</taxon>
        <taxon>Basidiomycota</taxon>
        <taxon>Wallemiomycotina</taxon>
        <taxon>Wallemiomycetes</taxon>
        <taxon>Wallemiales</taxon>
        <taxon>Wallemiaceae</taxon>
        <taxon>Wallemia</taxon>
    </lineage>
</organism>
<name>I4YIW3_WALMC</name>
<dbReference type="HOGENOM" id="CLU_1807712_0_0_1"/>